<comment type="caution">
    <text evidence="2">The sequence shown here is derived from an EMBL/GenBank/DDBJ whole genome shotgun (WGS) entry which is preliminary data.</text>
</comment>
<gene>
    <name evidence="2" type="ORF">HAX54_015173</name>
</gene>
<keyword evidence="3" id="KW-1185">Reference proteome</keyword>
<evidence type="ECO:0000313" key="3">
    <source>
        <dbReference type="Proteomes" id="UP000823775"/>
    </source>
</evidence>
<proteinExistence type="predicted"/>
<dbReference type="Proteomes" id="UP000823775">
    <property type="component" value="Unassembled WGS sequence"/>
</dbReference>
<feature type="region of interest" description="Disordered" evidence="1">
    <location>
        <begin position="47"/>
        <end position="78"/>
    </location>
</feature>
<organism evidence="2 3">
    <name type="scientific">Datura stramonium</name>
    <name type="common">Jimsonweed</name>
    <name type="synonym">Common thornapple</name>
    <dbReference type="NCBI Taxonomy" id="4076"/>
    <lineage>
        <taxon>Eukaryota</taxon>
        <taxon>Viridiplantae</taxon>
        <taxon>Streptophyta</taxon>
        <taxon>Embryophyta</taxon>
        <taxon>Tracheophyta</taxon>
        <taxon>Spermatophyta</taxon>
        <taxon>Magnoliopsida</taxon>
        <taxon>eudicotyledons</taxon>
        <taxon>Gunneridae</taxon>
        <taxon>Pentapetalae</taxon>
        <taxon>asterids</taxon>
        <taxon>lamiids</taxon>
        <taxon>Solanales</taxon>
        <taxon>Solanaceae</taxon>
        <taxon>Solanoideae</taxon>
        <taxon>Datureae</taxon>
        <taxon>Datura</taxon>
    </lineage>
</organism>
<name>A0ABS8Y2J7_DATST</name>
<evidence type="ECO:0000313" key="2">
    <source>
        <dbReference type="EMBL" id="MCE5166151.1"/>
    </source>
</evidence>
<reference evidence="2 3" key="1">
    <citation type="journal article" date="2021" name="BMC Genomics">
        <title>Datura genome reveals duplications of psychoactive alkaloid biosynthetic genes and high mutation rate following tissue culture.</title>
        <authorList>
            <person name="Rajewski A."/>
            <person name="Carter-House D."/>
            <person name="Stajich J."/>
            <person name="Litt A."/>
        </authorList>
    </citation>
    <scope>NUCLEOTIDE SEQUENCE [LARGE SCALE GENOMIC DNA]</scope>
    <source>
        <strain evidence="2">AR-01</strain>
    </source>
</reference>
<accession>A0ABS8Y2J7</accession>
<feature type="compositionally biased region" description="Pro residues" evidence="1">
    <location>
        <begin position="57"/>
        <end position="78"/>
    </location>
</feature>
<evidence type="ECO:0000256" key="1">
    <source>
        <dbReference type="SAM" id="MobiDB-lite"/>
    </source>
</evidence>
<sequence>MAAFVPNVYNAADFHSSYLSDGLLTESETPANSPPYCIFPLPLSGSVPSPSTQTPPHYAPEPPVFNPPPMIHPSPPTAPYKKPENAIWCVAKTTVAEVLLQPVLDYACGSGWL</sequence>
<protein>
    <submittedName>
        <fullName evidence="2">Uncharacterized protein</fullName>
    </submittedName>
</protein>
<dbReference type="EMBL" id="JACEIK010019602">
    <property type="protein sequence ID" value="MCE5166151.1"/>
    <property type="molecule type" value="Genomic_DNA"/>
</dbReference>